<evidence type="ECO:0000313" key="4">
    <source>
        <dbReference type="Proteomes" id="UP001432322"/>
    </source>
</evidence>
<dbReference type="GO" id="GO:0004722">
    <property type="term" value="F:protein serine/threonine phosphatase activity"/>
    <property type="evidence" value="ECO:0007669"/>
    <property type="project" value="TreeGrafter"/>
</dbReference>
<name>A0AAV5W7T4_9BILA</name>
<evidence type="ECO:0000259" key="2">
    <source>
        <dbReference type="SMART" id="SM00156"/>
    </source>
</evidence>
<dbReference type="InterPro" id="IPR050341">
    <property type="entry name" value="PP1_catalytic_subunit"/>
</dbReference>
<dbReference type="SUPFAM" id="SSF56300">
    <property type="entry name" value="Metallo-dependent phosphatases"/>
    <property type="match status" value="1"/>
</dbReference>
<reference evidence="3" key="1">
    <citation type="submission" date="2023-10" db="EMBL/GenBank/DDBJ databases">
        <title>Genome assembly of Pristionchus species.</title>
        <authorList>
            <person name="Yoshida K."/>
            <person name="Sommer R.J."/>
        </authorList>
    </citation>
    <scope>NUCLEOTIDE SEQUENCE</scope>
    <source>
        <strain evidence="3">RS5133</strain>
    </source>
</reference>
<keyword evidence="4" id="KW-1185">Reference proteome</keyword>
<dbReference type="InterPro" id="IPR029052">
    <property type="entry name" value="Metallo-depent_PP-like"/>
</dbReference>
<dbReference type="SMART" id="SM00156">
    <property type="entry name" value="PP2Ac"/>
    <property type="match status" value="1"/>
</dbReference>
<dbReference type="Proteomes" id="UP001432322">
    <property type="component" value="Unassembled WGS sequence"/>
</dbReference>
<dbReference type="Pfam" id="PF00149">
    <property type="entry name" value="Metallophos"/>
    <property type="match status" value="1"/>
</dbReference>
<sequence length="409" mass="45427">FSRTVDLSLQAMQPAPYPPPSTTDSTVTGTDMTNTNQEGTPVPQPAPITPLAENMREGLQKSLRHLMRLRGERYDFSAYEIMIVTRKALQIFETEPVLVPVKAPCSIVGDLDGQVSDLCNAFYVHATGDTRGFLNQRYVFLGNYVGKGGYSMECIFILFILKILYPTEFILLRGINETTKAGCVSGFYDELMGRYEQKYADLYFARFNKVFNAMPLCAIVAQKVLCVHAGICPEMTSKEVINQIPKPLTDPSTNVIAHSLLLSDPMIGEPAHRTRDHGQGIHFGEPLFDGVCQRLGVALVVRGHQTPPCGFSFFGSRLVTVYGATSVTEEKMTMSALLTIAVDGKIGFKICYPTKPGRGPGESSDDWRRAYEENSNDPFYEMNPEFMEKLNLGMLMPLKGKNQTKGKKK</sequence>
<feature type="domain" description="Serine/threonine specific protein phosphatases" evidence="2">
    <location>
        <begin position="76"/>
        <end position="355"/>
    </location>
</feature>
<comment type="caution">
    <text evidence="3">The sequence shown here is derived from an EMBL/GenBank/DDBJ whole genome shotgun (WGS) entry which is preliminary data.</text>
</comment>
<gene>
    <name evidence="3" type="ORF">PFISCL1PPCAC_17226</name>
</gene>
<proteinExistence type="predicted"/>
<organism evidence="3 4">
    <name type="scientific">Pristionchus fissidentatus</name>
    <dbReference type="NCBI Taxonomy" id="1538716"/>
    <lineage>
        <taxon>Eukaryota</taxon>
        <taxon>Metazoa</taxon>
        <taxon>Ecdysozoa</taxon>
        <taxon>Nematoda</taxon>
        <taxon>Chromadorea</taxon>
        <taxon>Rhabditida</taxon>
        <taxon>Rhabditina</taxon>
        <taxon>Diplogasteromorpha</taxon>
        <taxon>Diplogasteroidea</taxon>
        <taxon>Neodiplogasteridae</taxon>
        <taxon>Pristionchus</taxon>
    </lineage>
</organism>
<dbReference type="InterPro" id="IPR006186">
    <property type="entry name" value="Ser/Thr-sp_prot-phosphatase"/>
</dbReference>
<dbReference type="InterPro" id="IPR004843">
    <property type="entry name" value="Calcineurin-like_PHP"/>
</dbReference>
<dbReference type="AlphaFoldDB" id="A0AAV5W7T4"/>
<dbReference type="Gene3D" id="3.60.21.10">
    <property type="match status" value="1"/>
</dbReference>
<evidence type="ECO:0000256" key="1">
    <source>
        <dbReference type="SAM" id="MobiDB-lite"/>
    </source>
</evidence>
<feature type="region of interest" description="Disordered" evidence="1">
    <location>
        <begin position="1"/>
        <end position="44"/>
    </location>
</feature>
<evidence type="ECO:0000313" key="3">
    <source>
        <dbReference type="EMBL" id="GMT25929.1"/>
    </source>
</evidence>
<accession>A0AAV5W7T4</accession>
<dbReference type="PANTHER" id="PTHR11668">
    <property type="entry name" value="SERINE/THREONINE PROTEIN PHOSPHATASE"/>
    <property type="match status" value="1"/>
</dbReference>
<dbReference type="PRINTS" id="PR00114">
    <property type="entry name" value="STPHPHTASE"/>
</dbReference>
<dbReference type="GO" id="GO:0005737">
    <property type="term" value="C:cytoplasm"/>
    <property type="evidence" value="ECO:0007669"/>
    <property type="project" value="TreeGrafter"/>
</dbReference>
<feature type="compositionally biased region" description="Low complexity" evidence="1">
    <location>
        <begin position="22"/>
        <end position="36"/>
    </location>
</feature>
<protein>
    <recommendedName>
        <fullName evidence="2">Serine/threonine specific protein phosphatases domain-containing protein</fullName>
    </recommendedName>
</protein>
<dbReference type="PANTHER" id="PTHR11668:SF491">
    <property type="entry name" value="SERINE_THREONINE-PROTEIN PHOSPHATASE"/>
    <property type="match status" value="1"/>
</dbReference>
<dbReference type="CDD" id="cd00144">
    <property type="entry name" value="MPP_PPP_family"/>
    <property type="match status" value="1"/>
</dbReference>
<dbReference type="EMBL" id="BTSY01000004">
    <property type="protein sequence ID" value="GMT25929.1"/>
    <property type="molecule type" value="Genomic_DNA"/>
</dbReference>
<dbReference type="GO" id="GO:0005634">
    <property type="term" value="C:nucleus"/>
    <property type="evidence" value="ECO:0007669"/>
    <property type="project" value="TreeGrafter"/>
</dbReference>
<feature type="non-terminal residue" evidence="3">
    <location>
        <position position="1"/>
    </location>
</feature>